<organism evidence="2 3">
    <name type="scientific">Shimia sagamensis</name>
    <dbReference type="NCBI Taxonomy" id="1566352"/>
    <lineage>
        <taxon>Bacteria</taxon>
        <taxon>Pseudomonadati</taxon>
        <taxon>Pseudomonadota</taxon>
        <taxon>Alphaproteobacteria</taxon>
        <taxon>Rhodobacterales</taxon>
        <taxon>Roseobacteraceae</taxon>
    </lineage>
</organism>
<dbReference type="RefSeq" id="WP_283426510.1">
    <property type="nucleotide sequence ID" value="NZ_FXTY01000005.1"/>
</dbReference>
<name>A0ABY1P365_9RHOB</name>
<keyword evidence="1" id="KW-0472">Membrane</keyword>
<sequence length="115" mass="12967">MSESYAEFHDRLARIYRKQSKTGRVGRESVVINRNGYMIVKGAGRRRGIPWAGLFTVVVSFFMIKGILMSQYGPDFYSQDVVRLSGGTSVEKAAAWTMSPDPVSRWISTQLNTKL</sequence>
<keyword evidence="1" id="KW-1133">Transmembrane helix</keyword>
<protein>
    <submittedName>
        <fullName evidence="2">Uncharacterized protein</fullName>
    </submittedName>
</protein>
<dbReference type="Proteomes" id="UP001157961">
    <property type="component" value="Unassembled WGS sequence"/>
</dbReference>
<keyword evidence="1" id="KW-0812">Transmembrane</keyword>
<accession>A0ABY1P365</accession>
<evidence type="ECO:0000256" key="1">
    <source>
        <dbReference type="SAM" id="Phobius"/>
    </source>
</evidence>
<proteinExistence type="predicted"/>
<dbReference type="EMBL" id="FXTY01000005">
    <property type="protein sequence ID" value="SMP25292.1"/>
    <property type="molecule type" value="Genomic_DNA"/>
</dbReference>
<gene>
    <name evidence="2" type="ORF">SAMN06265373_10587</name>
</gene>
<feature type="transmembrane region" description="Helical" evidence="1">
    <location>
        <begin position="48"/>
        <end position="68"/>
    </location>
</feature>
<comment type="caution">
    <text evidence="2">The sequence shown here is derived from an EMBL/GenBank/DDBJ whole genome shotgun (WGS) entry which is preliminary data.</text>
</comment>
<evidence type="ECO:0000313" key="2">
    <source>
        <dbReference type="EMBL" id="SMP25292.1"/>
    </source>
</evidence>
<keyword evidence="3" id="KW-1185">Reference proteome</keyword>
<evidence type="ECO:0000313" key="3">
    <source>
        <dbReference type="Proteomes" id="UP001157961"/>
    </source>
</evidence>
<reference evidence="2 3" key="1">
    <citation type="submission" date="2017-05" db="EMBL/GenBank/DDBJ databases">
        <authorList>
            <person name="Varghese N."/>
            <person name="Submissions S."/>
        </authorList>
    </citation>
    <scope>NUCLEOTIDE SEQUENCE [LARGE SCALE GENOMIC DNA]</scope>
    <source>
        <strain evidence="2 3">DSM 29734</strain>
    </source>
</reference>